<dbReference type="EMBL" id="JAOPGA020001632">
    <property type="protein sequence ID" value="KAL0490043.1"/>
    <property type="molecule type" value="Genomic_DNA"/>
</dbReference>
<feature type="transmembrane region" description="Helical" evidence="8">
    <location>
        <begin position="326"/>
        <end position="348"/>
    </location>
</feature>
<evidence type="ECO:0000256" key="6">
    <source>
        <dbReference type="ARBA" id="ARBA00023136"/>
    </source>
</evidence>
<feature type="transmembrane region" description="Helical" evidence="8">
    <location>
        <begin position="244"/>
        <end position="265"/>
    </location>
</feature>
<proteinExistence type="inferred from homology"/>
<dbReference type="PANTHER" id="PTHR43029:SF10">
    <property type="entry name" value="AMMONIUM TRANSPORTER MEP2"/>
    <property type="match status" value="1"/>
</dbReference>
<keyword evidence="7" id="KW-0924">Ammonia transport</keyword>
<evidence type="ECO:0000256" key="5">
    <source>
        <dbReference type="ARBA" id="ARBA00022989"/>
    </source>
</evidence>
<comment type="similarity">
    <text evidence="2">Belongs to the ammonia transporter channel (TC 1.A.11.2) family.</text>
</comment>
<dbReference type="Gene3D" id="1.10.3430.10">
    <property type="entry name" value="Ammonium transporter AmtB like domains"/>
    <property type="match status" value="2"/>
</dbReference>
<feature type="transmembrane region" description="Helical" evidence="8">
    <location>
        <begin position="190"/>
        <end position="214"/>
    </location>
</feature>
<reference evidence="10 11" key="1">
    <citation type="submission" date="2024-03" db="EMBL/GenBank/DDBJ databases">
        <title>The Acrasis kona genome and developmental transcriptomes reveal deep origins of eukaryotic multicellular pathways.</title>
        <authorList>
            <person name="Sheikh S."/>
            <person name="Fu C.-J."/>
            <person name="Brown M.W."/>
            <person name="Baldauf S.L."/>
        </authorList>
    </citation>
    <scope>NUCLEOTIDE SEQUENCE [LARGE SCALE GENOMIC DNA]</scope>
    <source>
        <strain evidence="10 11">ATCC MYA-3509</strain>
    </source>
</reference>
<dbReference type="AlphaFoldDB" id="A0AAW2ZM49"/>
<keyword evidence="3" id="KW-0813">Transport</keyword>
<evidence type="ECO:0000259" key="9">
    <source>
        <dbReference type="Pfam" id="PF00909"/>
    </source>
</evidence>
<evidence type="ECO:0000256" key="3">
    <source>
        <dbReference type="ARBA" id="ARBA00022448"/>
    </source>
</evidence>
<feature type="transmembrane region" description="Helical" evidence="8">
    <location>
        <begin position="286"/>
        <end position="306"/>
    </location>
</feature>
<dbReference type="PANTHER" id="PTHR43029">
    <property type="entry name" value="AMMONIUM TRANSPORTER MEP2"/>
    <property type="match status" value="1"/>
</dbReference>
<protein>
    <submittedName>
        <fullName evidence="10">Ammonium transporter MEP2</fullName>
    </submittedName>
</protein>
<comment type="caution">
    <text evidence="10">The sequence shown here is derived from an EMBL/GenBank/DDBJ whole genome shotgun (WGS) entry which is preliminary data.</text>
</comment>
<feature type="transmembrane region" description="Helical" evidence="8">
    <location>
        <begin position="130"/>
        <end position="151"/>
    </location>
</feature>
<dbReference type="InterPro" id="IPR029020">
    <property type="entry name" value="Ammonium/urea_transptr"/>
</dbReference>
<evidence type="ECO:0000256" key="7">
    <source>
        <dbReference type="ARBA" id="ARBA00023177"/>
    </source>
</evidence>
<organism evidence="10 11">
    <name type="scientific">Acrasis kona</name>
    <dbReference type="NCBI Taxonomy" id="1008807"/>
    <lineage>
        <taxon>Eukaryota</taxon>
        <taxon>Discoba</taxon>
        <taxon>Heterolobosea</taxon>
        <taxon>Tetramitia</taxon>
        <taxon>Eutetramitia</taxon>
        <taxon>Acrasidae</taxon>
        <taxon>Acrasis</taxon>
    </lineage>
</organism>
<dbReference type="InterPro" id="IPR024041">
    <property type="entry name" value="NH4_transpt_AmtB-like_dom"/>
</dbReference>
<keyword evidence="5 8" id="KW-1133">Transmembrane helix</keyword>
<evidence type="ECO:0000313" key="11">
    <source>
        <dbReference type="Proteomes" id="UP001431209"/>
    </source>
</evidence>
<gene>
    <name evidence="10" type="ORF">AKO1_009424</name>
</gene>
<dbReference type="GO" id="GO:0008519">
    <property type="term" value="F:ammonium channel activity"/>
    <property type="evidence" value="ECO:0007669"/>
    <property type="project" value="InterPro"/>
</dbReference>
<feature type="transmembrane region" description="Helical" evidence="8">
    <location>
        <begin position="101"/>
        <end position="123"/>
    </location>
</feature>
<dbReference type="InterPro" id="IPR001905">
    <property type="entry name" value="Ammonium_transpt"/>
</dbReference>
<evidence type="ECO:0000256" key="1">
    <source>
        <dbReference type="ARBA" id="ARBA00004141"/>
    </source>
</evidence>
<sequence>MSSTPAPAWPDAADTCFMMIMIMTPGLALFYAGMVKKKNAVATMFQSFASQLFVMIQWWFWGYSLTWSNGNGFLGDMSYIVTHDFGMLTSGHPNVPTVPNILFMVYQGMFATITPALITGAVAERLRFRTFVVFLFLWSTLVYAPVAHWIWAPTGWLYKLGALDLAVAIGTALIWFGWQGFNGGSALRSGVFAAVSWVNTNLAASAGGVAWMMMDWINLGKPTFIGACNGIVTGLVAITPAAGFIQVPISVLCGATASIFIYWFIKLKAKLIDDSLDAFAIHGMGGAYGCMFTGVFASSSFVSTVANVSIPGGWWDQNWVQVPIQLAAVVATAGWSMTITFIILLVFWKIPKMGWSVSLQDEEIGLDMSEHGEQAYTFLREEEEEAEVAPILFSWARPKAVEQDKKRRQKKMQQFTPVHEAAEREMKGTDDQRSFVSTIDRGYMFRRDSHMTELQPFKHVEKSLETIEGLPTKGLGSGWLDNRTTAICNYVLSVEVYKPPRERFENLDTLYKELMDKNHYSSPVSKCHSPL</sequence>
<keyword evidence="4 8" id="KW-0812">Transmembrane</keyword>
<dbReference type="SUPFAM" id="SSF111352">
    <property type="entry name" value="Ammonium transporter"/>
    <property type="match status" value="1"/>
</dbReference>
<dbReference type="GO" id="GO:0005886">
    <property type="term" value="C:plasma membrane"/>
    <property type="evidence" value="ECO:0007669"/>
    <property type="project" value="TreeGrafter"/>
</dbReference>
<name>A0AAW2ZM49_9EUKA</name>
<comment type="subcellular location">
    <subcellularLocation>
        <location evidence="1">Membrane</location>
        <topology evidence="1">Multi-pass membrane protein</topology>
    </subcellularLocation>
</comment>
<evidence type="ECO:0000256" key="8">
    <source>
        <dbReference type="SAM" id="Phobius"/>
    </source>
</evidence>
<dbReference type="Pfam" id="PF00909">
    <property type="entry name" value="Ammonium_transp"/>
    <property type="match status" value="1"/>
</dbReference>
<accession>A0AAW2ZM49</accession>
<feature type="transmembrane region" description="Helical" evidence="8">
    <location>
        <begin position="12"/>
        <end position="33"/>
    </location>
</feature>
<evidence type="ECO:0000256" key="2">
    <source>
        <dbReference type="ARBA" id="ARBA00005887"/>
    </source>
</evidence>
<keyword evidence="11" id="KW-1185">Reference proteome</keyword>
<evidence type="ECO:0000256" key="4">
    <source>
        <dbReference type="ARBA" id="ARBA00022692"/>
    </source>
</evidence>
<feature type="domain" description="Ammonium transporter AmtB-like" evidence="9">
    <location>
        <begin position="166"/>
        <end position="376"/>
    </location>
</feature>
<feature type="transmembrane region" description="Helical" evidence="8">
    <location>
        <begin position="157"/>
        <end position="178"/>
    </location>
</feature>
<dbReference type="Proteomes" id="UP001431209">
    <property type="component" value="Unassembled WGS sequence"/>
</dbReference>
<keyword evidence="6 8" id="KW-0472">Membrane</keyword>
<evidence type="ECO:0000313" key="10">
    <source>
        <dbReference type="EMBL" id="KAL0490043.1"/>
    </source>
</evidence>
<feature type="transmembrane region" description="Helical" evidence="8">
    <location>
        <begin position="40"/>
        <end position="61"/>
    </location>
</feature>